<feature type="signal peptide" evidence="1">
    <location>
        <begin position="1"/>
        <end position="25"/>
    </location>
</feature>
<dbReference type="Pfam" id="PF09992">
    <property type="entry name" value="NAGPA"/>
    <property type="match status" value="1"/>
</dbReference>
<dbReference type="Proteomes" id="UP000887320">
    <property type="component" value="Unassembled WGS sequence"/>
</dbReference>
<gene>
    <name evidence="3" type="ORF">KW868_12985</name>
</gene>
<dbReference type="InterPro" id="IPR018711">
    <property type="entry name" value="NAGPA"/>
</dbReference>
<proteinExistence type="predicted"/>
<keyword evidence="1" id="KW-0732">Signal</keyword>
<keyword evidence="3" id="KW-0326">Glycosidase</keyword>
<dbReference type="EMBL" id="JAHWXT010000004">
    <property type="protein sequence ID" value="MCF0265366.1"/>
    <property type="molecule type" value="Genomic_DNA"/>
</dbReference>
<evidence type="ECO:0000313" key="3">
    <source>
        <dbReference type="EMBL" id="MCF0265366.1"/>
    </source>
</evidence>
<reference evidence="3" key="1">
    <citation type="submission" date="2021-07" db="EMBL/GenBank/DDBJ databases">
        <authorList>
            <person name="Fernandez M."/>
            <person name="Pereira P."/>
            <person name="Torres Tejerizo G.A."/>
            <person name="Gonzalez P."/>
            <person name="Agostini E."/>
        </authorList>
    </citation>
    <scope>NUCLEOTIDE SEQUENCE</scope>
    <source>
        <strain evidence="3">SFC 500-1A</strain>
    </source>
</reference>
<organism evidence="3 4">
    <name type="scientific">Acinetobacter guillouiae</name>
    <name type="common">Acinetobacter genomosp. 11</name>
    <dbReference type="NCBI Taxonomy" id="106649"/>
    <lineage>
        <taxon>Bacteria</taxon>
        <taxon>Pseudomonadati</taxon>
        <taxon>Pseudomonadota</taxon>
        <taxon>Gammaproteobacteria</taxon>
        <taxon>Moraxellales</taxon>
        <taxon>Moraxellaceae</taxon>
        <taxon>Acinetobacter</taxon>
    </lineage>
</organism>
<dbReference type="GO" id="GO:0016798">
    <property type="term" value="F:hydrolase activity, acting on glycosyl bonds"/>
    <property type="evidence" value="ECO:0007669"/>
    <property type="project" value="UniProtKB-KW"/>
</dbReference>
<feature type="domain" description="Phosphodiester glycosidase" evidence="2">
    <location>
        <begin position="79"/>
        <end position="232"/>
    </location>
</feature>
<feature type="chain" id="PRO_5036450573" evidence="1">
    <location>
        <begin position="26"/>
        <end position="252"/>
    </location>
</feature>
<accession>A0A8X8GIJ3</accession>
<sequence>MNLKTGVYALISMMGLSALSFQVNANTDYIKIIKDKKVIADAVRIDDLDQLQLFLKNQQGQIYKKFAAVQKERRKCQISFAMNAGMYHPNFAPVGLYIEQGKQQIELNQQKNKFGNFFMQPNGVVAWNNKQAVIKTTEQYLKSNFKARYATQSGPMLLINGEINPIFVKNSDSLKVRNGVGIKNNQLYFVISRGKINFYNFADIFKTQLKTDQALYLDGSISSAFIPQVKRNDQTYDLGPMFIYSEAKNCDD</sequence>
<dbReference type="RefSeq" id="WP_234623582.1">
    <property type="nucleotide sequence ID" value="NZ_JAHWXT010000004.1"/>
</dbReference>
<keyword evidence="3" id="KW-0378">Hydrolase</keyword>
<dbReference type="AlphaFoldDB" id="A0A8X8GIJ3"/>
<evidence type="ECO:0000259" key="2">
    <source>
        <dbReference type="Pfam" id="PF09992"/>
    </source>
</evidence>
<evidence type="ECO:0000313" key="4">
    <source>
        <dbReference type="Proteomes" id="UP000887320"/>
    </source>
</evidence>
<evidence type="ECO:0000256" key="1">
    <source>
        <dbReference type="SAM" id="SignalP"/>
    </source>
</evidence>
<protein>
    <submittedName>
        <fullName evidence="3">Phosphodiester glycosidase family protein</fullName>
    </submittedName>
</protein>
<name>A0A8X8GIJ3_ACIGI</name>
<comment type="caution">
    <text evidence="3">The sequence shown here is derived from an EMBL/GenBank/DDBJ whole genome shotgun (WGS) entry which is preliminary data.</text>
</comment>